<dbReference type="InterPro" id="IPR018170">
    <property type="entry name" value="Aldo/ket_reductase_CS"/>
</dbReference>
<dbReference type="AlphaFoldDB" id="Q968S3"/>
<dbReference type="PIR" id="JC7632">
    <property type="entry name" value="JC7632"/>
</dbReference>
<dbReference type="Pfam" id="PF00248">
    <property type="entry name" value="Aldo_ket_red"/>
    <property type="match status" value="1"/>
</dbReference>
<dbReference type="SUPFAM" id="SSF51430">
    <property type="entry name" value="NAD(P)-linked oxidoreductase"/>
    <property type="match status" value="1"/>
</dbReference>
<dbReference type="InterPro" id="IPR036812">
    <property type="entry name" value="NAD(P)_OxRdtase_dom_sf"/>
</dbReference>
<keyword evidence="3" id="KW-0560">Oxidoreductase</keyword>
<evidence type="ECO:0000313" key="8">
    <source>
        <dbReference type="EMBL" id="AAK38618.1"/>
    </source>
</evidence>
<dbReference type="FunFam" id="3.20.20.100:FF:000006">
    <property type="entry name" value="Aldo-keto reductase family 1 member A1"/>
    <property type="match status" value="1"/>
</dbReference>
<dbReference type="EMBL" id="AF312369">
    <property type="protein sequence ID" value="AAK38618.1"/>
    <property type="molecule type" value="mRNA"/>
</dbReference>
<evidence type="ECO:0000256" key="4">
    <source>
        <dbReference type="PIRSR" id="PIRSR000097-1"/>
    </source>
</evidence>
<dbReference type="PANTHER" id="PTHR11732">
    <property type="entry name" value="ALDO/KETO REDUCTASE"/>
    <property type="match status" value="1"/>
</dbReference>
<dbReference type="GO" id="GO:0016491">
    <property type="term" value="F:oxidoreductase activity"/>
    <property type="evidence" value="ECO:0007669"/>
    <property type="project" value="UniProtKB-KW"/>
</dbReference>
<evidence type="ECO:0000256" key="5">
    <source>
        <dbReference type="PIRSR" id="PIRSR000097-2"/>
    </source>
</evidence>
<reference evidence="8" key="1">
    <citation type="journal article" date="2001" name="Biochem. Biophys. Res. Commun.">
        <title>Molecular cloning of a novel crustacean member of the aldoketoreductase superfamily, differentially expressed in the antennal glands.</title>
        <authorList>
            <person name="Maibeche-Coisne M."/>
            <person name="Boscameric M."/>
            <person name="Aragon S."/>
            <person name="Lafont R."/>
            <person name="Dauphin-Villemant C."/>
        </authorList>
    </citation>
    <scope>NUCLEOTIDE SEQUENCE</scope>
</reference>
<evidence type="ECO:0000256" key="2">
    <source>
        <dbReference type="ARBA" id="ARBA00022857"/>
    </source>
</evidence>
<dbReference type="PROSITE" id="PS00798">
    <property type="entry name" value="ALDOKETO_REDUCTASE_1"/>
    <property type="match status" value="1"/>
</dbReference>
<feature type="binding site" evidence="5">
    <location>
        <position position="126"/>
    </location>
    <ligand>
        <name>substrate</name>
    </ligand>
</feature>
<sequence length="336" mass="37627">MHRAAGAMTKIPTILLNSGSHIPVMGLGTGSLGRNGKMSEEAVTAVLETALECGYRHFDSAAYYGNEAIIGQVLRRWISEGKVKREELFITTKLPTRGNREKDVARFLQKSLDNLRLPYVDLYLVHYPCGILDTDRERLSADEVTVDPTTDIHAIWRAMEAQLAAGKTKNIGLSNFNADQVQRIIKGCQVRPAVLQVEVHVYMQQGALRAFCAQHDIVVCAFCPLGGPFRLIRKASRPGEVKLLLEDPQVLDVATAHHKTPAQVLLRYLHQINVIPIPKSANPTRLFQNTQIFDFELTSAEMSRLAGLDRGHEGRIFTEFRRGDHTHPEFPFHPPH</sequence>
<evidence type="ECO:0000259" key="7">
    <source>
        <dbReference type="Pfam" id="PF00248"/>
    </source>
</evidence>
<feature type="domain" description="NADP-dependent oxidoreductase" evidence="7">
    <location>
        <begin position="25"/>
        <end position="308"/>
    </location>
</feature>
<accession>Q968S3</accession>
<proteinExistence type="evidence at transcript level"/>
<name>Q968S3_FAXLI</name>
<protein>
    <submittedName>
        <fullName evidence="8">Aldoketoreductase-like protein</fullName>
    </submittedName>
</protein>
<evidence type="ECO:0000256" key="6">
    <source>
        <dbReference type="PIRSR" id="PIRSR000097-3"/>
    </source>
</evidence>
<feature type="active site" description="Proton donor" evidence="4">
    <location>
        <position position="64"/>
    </location>
</feature>
<organism evidence="8">
    <name type="scientific">Faxonius limosus</name>
    <name type="common">Spinycheek crayfish</name>
    <name type="synonym">Orconectes limosus</name>
    <dbReference type="NCBI Taxonomy" id="28379"/>
    <lineage>
        <taxon>Eukaryota</taxon>
        <taxon>Metazoa</taxon>
        <taxon>Ecdysozoa</taxon>
        <taxon>Arthropoda</taxon>
        <taxon>Crustacea</taxon>
        <taxon>Multicrustacea</taxon>
        <taxon>Malacostraca</taxon>
        <taxon>Eumalacostraca</taxon>
        <taxon>Eucarida</taxon>
        <taxon>Decapoda</taxon>
        <taxon>Pleocyemata</taxon>
        <taxon>Astacidea</taxon>
        <taxon>Astacoidea</taxon>
        <taxon>Cambaridae</taxon>
        <taxon>Faxonius</taxon>
    </lineage>
</organism>
<comment type="similarity">
    <text evidence="1">Belongs to the aldo/keto reductase family.</text>
</comment>
<dbReference type="PRINTS" id="PR00069">
    <property type="entry name" value="ALDKETRDTASE"/>
</dbReference>
<dbReference type="PIRSF" id="PIRSF000097">
    <property type="entry name" value="AKR"/>
    <property type="match status" value="1"/>
</dbReference>
<evidence type="ECO:0000256" key="1">
    <source>
        <dbReference type="ARBA" id="ARBA00007905"/>
    </source>
</evidence>
<evidence type="ECO:0000256" key="3">
    <source>
        <dbReference type="ARBA" id="ARBA00023002"/>
    </source>
</evidence>
<feature type="site" description="Lowers pKa of active site Tyr" evidence="6">
    <location>
        <position position="93"/>
    </location>
</feature>
<dbReference type="Gene3D" id="3.20.20.100">
    <property type="entry name" value="NADP-dependent oxidoreductase domain"/>
    <property type="match status" value="1"/>
</dbReference>
<dbReference type="PROSITE" id="PS00062">
    <property type="entry name" value="ALDOKETO_REDUCTASE_2"/>
    <property type="match status" value="1"/>
</dbReference>
<dbReference type="InterPro" id="IPR023210">
    <property type="entry name" value="NADP_OxRdtase_dom"/>
</dbReference>
<dbReference type="InterPro" id="IPR020471">
    <property type="entry name" value="AKR"/>
</dbReference>
<keyword evidence="2" id="KW-0521">NADP</keyword>
<dbReference type="PROSITE" id="PS00063">
    <property type="entry name" value="ALDOKETO_REDUCTASE_3"/>
    <property type="match status" value="1"/>
</dbReference>